<keyword evidence="9" id="KW-1185">Reference proteome</keyword>
<feature type="transmembrane region" description="Helical" evidence="6">
    <location>
        <begin position="344"/>
        <end position="368"/>
    </location>
</feature>
<sequence length="458" mass="49659">MAVQSSSAQSGAPRTKVRWFILAMIFIVTVFNYVDRATLSIAAPSMRHDLGFDALTMGIAFSAFGWAYTAMQIPGGLLLDRFGARIVLGISLILWSTLTFLQGFVHLFASAFLMLFVLRFLMGIAESPAFPCNSRLTVMWFPSAERGLATSIFQLAQYFALAVFTPIMTFTVSAWGWHYVFFTTGAVGIVIGFWWLRSVREPQRDHRVNAAELEYIAAGGGLPTMGDSPQPFRWKQVGAIAANRMMIGVYIGQFCLTSITWFFLTWFPTYLIEAKGMSILKVGLVAALPAIAGCIGGLIGGLWSDWMLKRGFSLTAARKTPIICGLILSSTIVVANYVHSTTIVILVMSIAFFAKGVGNLGWCIVGDVSPKHAMGISGGIFNLCGNLASIVTPLAIGWMIKSTGSFEVALTYVGALSILGACSYLFIVGKLQRLDLDDHDDGAQKRAAAPLKNRATAS</sequence>
<dbReference type="STRING" id="1777138.AWB77_06009"/>
<dbReference type="AlphaFoldDB" id="A0A158DYK4"/>
<feature type="transmembrane region" description="Helical" evidence="6">
    <location>
        <begin position="320"/>
        <end position="338"/>
    </location>
</feature>
<evidence type="ECO:0000256" key="6">
    <source>
        <dbReference type="SAM" id="Phobius"/>
    </source>
</evidence>
<keyword evidence="5 6" id="KW-0472">Membrane</keyword>
<feature type="domain" description="Major facilitator superfamily (MFS) profile" evidence="7">
    <location>
        <begin position="21"/>
        <end position="432"/>
    </location>
</feature>
<keyword evidence="2" id="KW-1003">Cell membrane</keyword>
<organism evidence="8 9">
    <name type="scientific">Caballeronia fortuita</name>
    <dbReference type="NCBI Taxonomy" id="1777138"/>
    <lineage>
        <taxon>Bacteria</taxon>
        <taxon>Pseudomonadati</taxon>
        <taxon>Pseudomonadota</taxon>
        <taxon>Betaproteobacteria</taxon>
        <taxon>Burkholderiales</taxon>
        <taxon>Burkholderiaceae</taxon>
        <taxon>Caballeronia</taxon>
    </lineage>
</organism>
<evidence type="ECO:0000259" key="7">
    <source>
        <dbReference type="PROSITE" id="PS50850"/>
    </source>
</evidence>
<feature type="transmembrane region" description="Helical" evidence="6">
    <location>
        <begin position="176"/>
        <end position="196"/>
    </location>
</feature>
<evidence type="ECO:0000256" key="5">
    <source>
        <dbReference type="ARBA" id="ARBA00023136"/>
    </source>
</evidence>
<comment type="subcellular location">
    <subcellularLocation>
        <location evidence="1">Cell membrane</location>
        <topology evidence="1">Multi-pass membrane protein</topology>
    </subcellularLocation>
</comment>
<dbReference type="SUPFAM" id="SSF103473">
    <property type="entry name" value="MFS general substrate transporter"/>
    <property type="match status" value="1"/>
</dbReference>
<dbReference type="PROSITE" id="PS50850">
    <property type="entry name" value="MFS"/>
    <property type="match status" value="1"/>
</dbReference>
<dbReference type="GO" id="GO:0022857">
    <property type="term" value="F:transmembrane transporter activity"/>
    <property type="evidence" value="ECO:0007669"/>
    <property type="project" value="InterPro"/>
</dbReference>
<dbReference type="PANTHER" id="PTHR11662:SF399">
    <property type="entry name" value="FI19708P1-RELATED"/>
    <property type="match status" value="1"/>
</dbReference>
<dbReference type="Pfam" id="PF07690">
    <property type="entry name" value="MFS_1"/>
    <property type="match status" value="1"/>
</dbReference>
<evidence type="ECO:0000313" key="8">
    <source>
        <dbReference type="EMBL" id="SAK99731.1"/>
    </source>
</evidence>
<keyword evidence="4 6" id="KW-1133">Transmembrane helix</keyword>
<feature type="transmembrane region" description="Helical" evidence="6">
    <location>
        <begin position="245"/>
        <end position="264"/>
    </location>
</feature>
<feature type="transmembrane region" description="Helical" evidence="6">
    <location>
        <begin position="107"/>
        <end position="126"/>
    </location>
</feature>
<dbReference type="InterPro" id="IPR000849">
    <property type="entry name" value="Sugar_P_transporter"/>
</dbReference>
<dbReference type="PANTHER" id="PTHR11662">
    <property type="entry name" value="SOLUTE CARRIER FAMILY 17"/>
    <property type="match status" value="1"/>
</dbReference>
<evidence type="ECO:0000256" key="4">
    <source>
        <dbReference type="ARBA" id="ARBA00022989"/>
    </source>
</evidence>
<dbReference type="PIRSF" id="PIRSF002808">
    <property type="entry name" value="Hexose_phosphate_transp"/>
    <property type="match status" value="1"/>
</dbReference>
<evidence type="ECO:0000313" key="9">
    <source>
        <dbReference type="Proteomes" id="UP000054903"/>
    </source>
</evidence>
<evidence type="ECO:0000256" key="2">
    <source>
        <dbReference type="ARBA" id="ARBA00022475"/>
    </source>
</evidence>
<proteinExistence type="predicted"/>
<feature type="transmembrane region" description="Helical" evidence="6">
    <location>
        <begin position="54"/>
        <end position="70"/>
    </location>
</feature>
<dbReference type="EMBL" id="FCNX02000020">
    <property type="protein sequence ID" value="SAK99731.1"/>
    <property type="molecule type" value="Genomic_DNA"/>
</dbReference>
<dbReference type="Proteomes" id="UP000054903">
    <property type="component" value="Unassembled WGS sequence"/>
</dbReference>
<dbReference type="Gene3D" id="1.20.1250.20">
    <property type="entry name" value="MFS general substrate transporter like domains"/>
    <property type="match status" value="2"/>
</dbReference>
<protein>
    <submittedName>
        <fullName evidence="8">D-galactonate transporter</fullName>
    </submittedName>
</protein>
<reference evidence="8" key="1">
    <citation type="submission" date="2016-01" db="EMBL/GenBank/DDBJ databases">
        <authorList>
            <person name="Peeters C."/>
        </authorList>
    </citation>
    <scope>NUCLEOTIDE SEQUENCE</scope>
    <source>
        <strain evidence="8">LMG 29320</strain>
    </source>
</reference>
<keyword evidence="3 6" id="KW-0812">Transmembrane</keyword>
<dbReference type="InterPro" id="IPR020846">
    <property type="entry name" value="MFS_dom"/>
</dbReference>
<dbReference type="GO" id="GO:0005886">
    <property type="term" value="C:plasma membrane"/>
    <property type="evidence" value="ECO:0007669"/>
    <property type="project" value="UniProtKB-SubCell"/>
</dbReference>
<comment type="caution">
    <text evidence="8">The sequence shown here is derived from an EMBL/GenBank/DDBJ whole genome shotgun (WGS) entry which is preliminary data.</text>
</comment>
<accession>A0A158DYK4</accession>
<feature type="transmembrane region" description="Helical" evidence="6">
    <location>
        <begin position="380"/>
        <end position="400"/>
    </location>
</feature>
<dbReference type="CDD" id="cd17319">
    <property type="entry name" value="MFS_ExuT_GudP_like"/>
    <property type="match status" value="1"/>
</dbReference>
<gene>
    <name evidence="8" type="ORF">AWB77_06009</name>
</gene>
<feature type="transmembrane region" description="Helical" evidence="6">
    <location>
        <begin position="284"/>
        <end position="308"/>
    </location>
</feature>
<dbReference type="NCBIfam" id="TIGR00893">
    <property type="entry name" value="2A0114"/>
    <property type="match status" value="1"/>
</dbReference>
<evidence type="ECO:0000256" key="3">
    <source>
        <dbReference type="ARBA" id="ARBA00022692"/>
    </source>
</evidence>
<dbReference type="InterPro" id="IPR036259">
    <property type="entry name" value="MFS_trans_sf"/>
</dbReference>
<dbReference type="InterPro" id="IPR050382">
    <property type="entry name" value="MFS_Na/Anion_cotransporter"/>
</dbReference>
<name>A0A158DYK4_9BURK</name>
<feature type="transmembrane region" description="Helical" evidence="6">
    <location>
        <begin position="147"/>
        <end position="170"/>
    </location>
</feature>
<feature type="transmembrane region" description="Helical" evidence="6">
    <location>
        <begin position="406"/>
        <end position="427"/>
    </location>
</feature>
<feature type="transmembrane region" description="Helical" evidence="6">
    <location>
        <begin position="82"/>
        <end position="101"/>
    </location>
</feature>
<evidence type="ECO:0000256" key="1">
    <source>
        <dbReference type="ARBA" id="ARBA00004651"/>
    </source>
</evidence>
<feature type="transmembrane region" description="Helical" evidence="6">
    <location>
        <begin position="17"/>
        <end position="34"/>
    </location>
</feature>
<dbReference type="InterPro" id="IPR011701">
    <property type="entry name" value="MFS"/>
</dbReference>